<feature type="compositionally biased region" description="Polar residues" evidence="1">
    <location>
        <begin position="15"/>
        <end position="33"/>
    </location>
</feature>
<feature type="transmembrane region" description="Helical" evidence="2">
    <location>
        <begin position="67"/>
        <end position="87"/>
    </location>
</feature>
<dbReference type="Proteomes" id="UP000712281">
    <property type="component" value="Unassembled WGS sequence"/>
</dbReference>
<keyword evidence="2" id="KW-0472">Membrane</keyword>
<keyword evidence="2" id="KW-1133">Transmembrane helix</keyword>
<evidence type="ECO:0000313" key="4">
    <source>
        <dbReference type="Proteomes" id="UP000712281"/>
    </source>
</evidence>
<reference evidence="3" key="1">
    <citation type="submission" date="2019-12" db="EMBL/GenBank/DDBJ databases">
        <title>Genome sequencing and annotation of Brassica cretica.</title>
        <authorList>
            <person name="Studholme D.J."/>
            <person name="Sarris P.F."/>
        </authorList>
    </citation>
    <scope>NUCLEOTIDE SEQUENCE</scope>
    <source>
        <strain evidence="3">PFS-001/15</strain>
        <tissue evidence="3">Leaf</tissue>
    </source>
</reference>
<name>A0A8S9II08_BRACR</name>
<organism evidence="3 4">
    <name type="scientific">Brassica cretica</name>
    <name type="common">Mustard</name>
    <dbReference type="NCBI Taxonomy" id="69181"/>
    <lineage>
        <taxon>Eukaryota</taxon>
        <taxon>Viridiplantae</taxon>
        <taxon>Streptophyta</taxon>
        <taxon>Embryophyta</taxon>
        <taxon>Tracheophyta</taxon>
        <taxon>Spermatophyta</taxon>
        <taxon>Magnoliopsida</taxon>
        <taxon>eudicotyledons</taxon>
        <taxon>Gunneridae</taxon>
        <taxon>Pentapetalae</taxon>
        <taxon>rosids</taxon>
        <taxon>malvids</taxon>
        <taxon>Brassicales</taxon>
        <taxon>Brassicaceae</taxon>
        <taxon>Brassiceae</taxon>
        <taxon>Brassica</taxon>
    </lineage>
</organism>
<comment type="caution">
    <text evidence="3">The sequence shown here is derived from an EMBL/GenBank/DDBJ whole genome shotgun (WGS) entry which is preliminary data.</text>
</comment>
<dbReference type="AlphaFoldDB" id="A0A8S9II08"/>
<evidence type="ECO:0000313" key="3">
    <source>
        <dbReference type="EMBL" id="KAF2569384.1"/>
    </source>
</evidence>
<keyword evidence="2" id="KW-0812">Transmembrane</keyword>
<evidence type="ECO:0000256" key="1">
    <source>
        <dbReference type="SAM" id="MobiDB-lite"/>
    </source>
</evidence>
<protein>
    <submittedName>
        <fullName evidence="3">Uncharacterized protein</fullName>
    </submittedName>
</protein>
<gene>
    <name evidence="3" type="ORF">F2Q68_00026823</name>
</gene>
<evidence type="ECO:0000256" key="2">
    <source>
        <dbReference type="SAM" id="Phobius"/>
    </source>
</evidence>
<dbReference type="EMBL" id="QGKW02001911">
    <property type="protein sequence ID" value="KAF2569384.1"/>
    <property type="molecule type" value="Genomic_DNA"/>
</dbReference>
<feature type="region of interest" description="Disordered" evidence="1">
    <location>
        <begin position="15"/>
        <end position="55"/>
    </location>
</feature>
<proteinExistence type="predicted"/>
<accession>A0A8S9II08</accession>
<sequence length="109" mass="11698">MHLCDLLEKQQQYSSVAKSPFPAQTPSNGSSKSPFPAPTTLEPPSPSQPSKEATTRAKQKISWKLKLILGLSAASVVVIIVIVAVIVRARNAGKSEWSVENIDAVVMTI</sequence>
<feature type="compositionally biased region" description="Pro residues" evidence="1">
    <location>
        <begin position="35"/>
        <end position="47"/>
    </location>
</feature>